<reference evidence="3" key="2">
    <citation type="journal article" date="2021" name="PeerJ">
        <title>Extensive microbial diversity within the chicken gut microbiome revealed by metagenomics and culture.</title>
        <authorList>
            <person name="Gilroy R."/>
            <person name="Ravi A."/>
            <person name="Getino M."/>
            <person name="Pursley I."/>
            <person name="Horton D.L."/>
            <person name="Alikhan N.F."/>
            <person name="Baker D."/>
            <person name="Gharbi K."/>
            <person name="Hall N."/>
            <person name="Watson M."/>
            <person name="Adriaenssens E.M."/>
            <person name="Foster-Nyarko E."/>
            <person name="Jarju S."/>
            <person name="Secka A."/>
            <person name="Antonio M."/>
            <person name="Oren A."/>
            <person name="Chaudhuri R.R."/>
            <person name="La Ragione R."/>
            <person name="Hildebrand F."/>
            <person name="Pallen M.J."/>
        </authorList>
    </citation>
    <scope>NUCLEOTIDE SEQUENCE</scope>
    <source>
        <strain evidence="3">ChiHcec3-6078</strain>
    </source>
</reference>
<reference evidence="3" key="1">
    <citation type="submission" date="2020-10" db="EMBL/GenBank/DDBJ databases">
        <authorList>
            <person name="Gilroy R."/>
        </authorList>
    </citation>
    <scope>NUCLEOTIDE SEQUENCE</scope>
    <source>
        <strain evidence="3">ChiHcec3-6078</strain>
    </source>
</reference>
<comment type="caution">
    <text evidence="3">The sequence shown here is derived from an EMBL/GenBank/DDBJ whole genome shotgun (WGS) entry which is preliminary data.</text>
</comment>
<keyword evidence="1" id="KW-0472">Membrane</keyword>
<name>A0A9D1I3P8_9FIRM</name>
<dbReference type="AlphaFoldDB" id="A0A9D1I3P8"/>
<dbReference type="InterPro" id="IPR007730">
    <property type="entry name" value="SPOR-like_dom"/>
</dbReference>
<evidence type="ECO:0000313" key="3">
    <source>
        <dbReference type="EMBL" id="HIU26335.1"/>
    </source>
</evidence>
<evidence type="ECO:0000313" key="4">
    <source>
        <dbReference type="Proteomes" id="UP000824090"/>
    </source>
</evidence>
<gene>
    <name evidence="3" type="ORF">IAC50_07585</name>
</gene>
<protein>
    <submittedName>
        <fullName evidence="3">SPOR domain-containing protein</fullName>
    </submittedName>
</protein>
<sequence>MYNKRRRGRRGFPQKKHAKPNYIPVILMLCLSIGCGYAAAKYIVEPVVNYVPQITSQDGNEGESNEEKNANVLEDQVEVEEKGDIKGYALQFGCYSSEASAQGAMGNVGVEGLEIISQENMYKIIGDIYETKDEARKALETVPEGVNAFVTTVYEEKE</sequence>
<dbReference type="Proteomes" id="UP000824090">
    <property type="component" value="Unassembled WGS sequence"/>
</dbReference>
<dbReference type="GO" id="GO:0042834">
    <property type="term" value="F:peptidoglycan binding"/>
    <property type="evidence" value="ECO:0007669"/>
    <property type="project" value="InterPro"/>
</dbReference>
<dbReference type="Pfam" id="PF05036">
    <property type="entry name" value="SPOR"/>
    <property type="match status" value="1"/>
</dbReference>
<feature type="transmembrane region" description="Helical" evidence="1">
    <location>
        <begin position="21"/>
        <end position="40"/>
    </location>
</feature>
<feature type="domain" description="SPOR" evidence="2">
    <location>
        <begin position="86"/>
        <end position="151"/>
    </location>
</feature>
<evidence type="ECO:0000256" key="1">
    <source>
        <dbReference type="SAM" id="Phobius"/>
    </source>
</evidence>
<accession>A0A9D1I3P8</accession>
<evidence type="ECO:0000259" key="2">
    <source>
        <dbReference type="Pfam" id="PF05036"/>
    </source>
</evidence>
<keyword evidence="1" id="KW-0812">Transmembrane</keyword>
<dbReference type="PROSITE" id="PS51257">
    <property type="entry name" value="PROKAR_LIPOPROTEIN"/>
    <property type="match status" value="1"/>
</dbReference>
<organism evidence="3 4">
    <name type="scientific">Candidatus Allocopromorpha excrementigallinarum</name>
    <dbReference type="NCBI Taxonomy" id="2840742"/>
    <lineage>
        <taxon>Bacteria</taxon>
        <taxon>Bacillati</taxon>
        <taxon>Bacillota</taxon>
        <taxon>Clostridia</taxon>
        <taxon>Eubacteriales</taxon>
        <taxon>Eubacteriaceae</taxon>
        <taxon>Eubacteriaceae incertae sedis</taxon>
        <taxon>Candidatus Allocopromorpha</taxon>
    </lineage>
</organism>
<proteinExistence type="predicted"/>
<dbReference type="EMBL" id="DVMP01000140">
    <property type="protein sequence ID" value="HIU26335.1"/>
    <property type="molecule type" value="Genomic_DNA"/>
</dbReference>
<keyword evidence="1" id="KW-1133">Transmembrane helix</keyword>